<accession>A0A0A9DMK4</accession>
<dbReference type="EMBL" id="GBRH01211005">
    <property type="protein sequence ID" value="JAD86890.1"/>
    <property type="molecule type" value="Transcribed_RNA"/>
</dbReference>
<reference evidence="1" key="2">
    <citation type="journal article" date="2015" name="Data Brief">
        <title>Shoot transcriptome of the giant reed, Arundo donax.</title>
        <authorList>
            <person name="Barrero R.A."/>
            <person name="Guerrero F.D."/>
            <person name="Moolhuijzen P."/>
            <person name="Goolsby J.A."/>
            <person name="Tidwell J."/>
            <person name="Bellgard S.E."/>
            <person name="Bellgard M.I."/>
        </authorList>
    </citation>
    <scope>NUCLEOTIDE SEQUENCE</scope>
    <source>
        <tissue evidence="1">Shoot tissue taken approximately 20 cm above the soil surface</tissue>
    </source>
</reference>
<name>A0A0A9DMK4_ARUDO</name>
<dbReference type="AlphaFoldDB" id="A0A0A9DMK4"/>
<evidence type="ECO:0000313" key="1">
    <source>
        <dbReference type="EMBL" id="JAD86890.1"/>
    </source>
</evidence>
<sequence>MHFVIGVHVVFVIILMTTKILASGWSAHRRMVIGIAVSHPAILSAPSSTERQDA</sequence>
<reference evidence="1" key="1">
    <citation type="submission" date="2014-09" db="EMBL/GenBank/DDBJ databases">
        <authorList>
            <person name="Magalhaes I.L.F."/>
            <person name="Oliveira U."/>
            <person name="Santos F.R."/>
            <person name="Vidigal T.H.D.A."/>
            <person name="Brescovit A.D."/>
            <person name="Santos A.J."/>
        </authorList>
    </citation>
    <scope>NUCLEOTIDE SEQUENCE</scope>
    <source>
        <tissue evidence="1">Shoot tissue taken approximately 20 cm above the soil surface</tissue>
    </source>
</reference>
<organism evidence="1">
    <name type="scientific">Arundo donax</name>
    <name type="common">Giant reed</name>
    <name type="synonym">Donax arundinaceus</name>
    <dbReference type="NCBI Taxonomy" id="35708"/>
    <lineage>
        <taxon>Eukaryota</taxon>
        <taxon>Viridiplantae</taxon>
        <taxon>Streptophyta</taxon>
        <taxon>Embryophyta</taxon>
        <taxon>Tracheophyta</taxon>
        <taxon>Spermatophyta</taxon>
        <taxon>Magnoliopsida</taxon>
        <taxon>Liliopsida</taxon>
        <taxon>Poales</taxon>
        <taxon>Poaceae</taxon>
        <taxon>PACMAD clade</taxon>
        <taxon>Arundinoideae</taxon>
        <taxon>Arundineae</taxon>
        <taxon>Arundo</taxon>
    </lineage>
</organism>
<protein>
    <submittedName>
        <fullName evidence="1">Uncharacterized protein</fullName>
    </submittedName>
</protein>
<proteinExistence type="predicted"/>